<dbReference type="InParanoid" id="D8LPF1"/>
<gene>
    <name evidence="1" type="ORF">Esi_0052_0267</name>
</gene>
<dbReference type="Proteomes" id="UP000002630">
    <property type="component" value="Linkage Group LG16"/>
</dbReference>
<accession>D8LPF1</accession>
<dbReference type="EMBL" id="FN649741">
    <property type="protein sequence ID" value="CBN80423.1"/>
    <property type="molecule type" value="Genomic_DNA"/>
</dbReference>
<proteinExistence type="predicted"/>
<protein>
    <submittedName>
        <fullName evidence="1">EsV-1-125</fullName>
    </submittedName>
</protein>
<sequence>MEAYVLWLEQFRKFKYTWIHSEDKINCFVVYAIPPGNKYTTKTHCDLVAAIGARCQTKTRINHREKSVVVEDGTSVKPTICFKTEKSRKNYPVDLDFDHDFSVAVSKMKTSSTPMDVLDAFGIISYELHDFTRGNILRVVRAMESVGFGVLHNGGLVCSEKDSAGESSERFLSKLPHRDDPVWFFA</sequence>
<organism evidence="1 2">
    <name type="scientific">Ectocarpus siliculosus</name>
    <name type="common">Brown alga</name>
    <name type="synonym">Conferva siliculosa</name>
    <dbReference type="NCBI Taxonomy" id="2880"/>
    <lineage>
        <taxon>Eukaryota</taxon>
        <taxon>Sar</taxon>
        <taxon>Stramenopiles</taxon>
        <taxon>Ochrophyta</taxon>
        <taxon>PX clade</taxon>
        <taxon>Phaeophyceae</taxon>
        <taxon>Ectocarpales</taxon>
        <taxon>Ectocarpaceae</taxon>
        <taxon>Ectocarpus</taxon>
    </lineage>
</organism>
<dbReference type="AlphaFoldDB" id="D8LPF1"/>
<evidence type="ECO:0000313" key="2">
    <source>
        <dbReference type="Proteomes" id="UP000002630"/>
    </source>
</evidence>
<evidence type="ECO:0000313" key="1">
    <source>
        <dbReference type="EMBL" id="CBN80423.1"/>
    </source>
</evidence>
<name>D8LPF1_ECTSI</name>
<reference evidence="1 2" key="1">
    <citation type="journal article" date="2010" name="Nature">
        <title>The Ectocarpus genome and the independent evolution of multicellularity in brown algae.</title>
        <authorList>
            <person name="Cock J.M."/>
            <person name="Sterck L."/>
            <person name="Rouze P."/>
            <person name="Scornet D."/>
            <person name="Allen A.E."/>
            <person name="Amoutzias G."/>
            <person name="Anthouard V."/>
            <person name="Artiguenave F."/>
            <person name="Aury J.M."/>
            <person name="Badger J.H."/>
            <person name="Beszteri B."/>
            <person name="Billiau K."/>
            <person name="Bonnet E."/>
            <person name="Bothwell J.H."/>
            <person name="Bowler C."/>
            <person name="Boyen C."/>
            <person name="Brownlee C."/>
            <person name="Carrano C.J."/>
            <person name="Charrier B."/>
            <person name="Cho G.Y."/>
            <person name="Coelho S.M."/>
            <person name="Collen J."/>
            <person name="Corre E."/>
            <person name="Da Silva C."/>
            <person name="Delage L."/>
            <person name="Delaroque N."/>
            <person name="Dittami S.M."/>
            <person name="Doulbeau S."/>
            <person name="Elias M."/>
            <person name="Farnham G."/>
            <person name="Gachon C.M."/>
            <person name="Gschloessl B."/>
            <person name="Heesch S."/>
            <person name="Jabbari K."/>
            <person name="Jubin C."/>
            <person name="Kawai H."/>
            <person name="Kimura K."/>
            <person name="Kloareg B."/>
            <person name="Kupper F.C."/>
            <person name="Lang D."/>
            <person name="Le Bail A."/>
            <person name="Leblanc C."/>
            <person name="Lerouge P."/>
            <person name="Lohr M."/>
            <person name="Lopez P.J."/>
            <person name="Martens C."/>
            <person name="Maumus F."/>
            <person name="Michel G."/>
            <person name="Miranda-Saavedra D."/>
            <person name="Morales J."/>
            <person name="Moreau H."/>
            <person name="Motomura T."/>
            <person name="Nagasato C."/>
            <person name="Napoli C.A."/>
            <person name="Nelson D.R."/>
            <person name="Nyvall-Collen P."/>
            <person name="Peters A.F."/>
            <person name="Pommier C."/>
            <person name="Potin P."/>
            <person name="Poulain J."/>
            <person name="Quesneville H."/>
            <person name="Read B."/>
            <person name="Rensing S.A."/>
            <person name="Ritter A."/>
            <person name="Rousvoal S."/>
            <person name="Samanta M."/>
            <person name="Samson G."/>
            <person name="Schroeder D.C."/>
            <person name="Segurens B."/>
            <person name="Strittmatter M."/>
            <person name="Tonon T."/>
            <person name="Tregear J.W."/>
            <person name="Valentin K."/>
            <person name="von Dassow P."/>
            <person name="Yamagishi T."/>
            <person name="Van de Peer Y."/>
            <person name="Wincker P."/>
        </authorList>
    </citation>
    <scope>NUCLEOTIDE SEQUENCE [LARGE SCALE GENOMIC DNA]</scope>
    <source>
        <strain evidence="2">Ec32 / CCAP1310/4</strain>
    </source>
</reference>
<dbReference type="EMBL" id="FN648730">
    <property type="protein sequence ID" value="CBN80423.1"/>
    <property type="molecule type" value="Genomic_DNA"/>
</dbReference>
<keyword evidence="2" id="KW-1185">Reference proteome</keyword>